<sequence>MRYTNSIVDRLVVQYTYETTRYWHMITKQQLTFTCVCRYTSEKAKKMGNCLGSPIKVGDFTTPPPPNYDWKEIYDNLKTILCESYGWAAGLKHNFANKEVPNSTIQNMVENRVAEYSMLIVMSNKEAKQRAEDTNKILVR</sequence>
<evidence type="ECO:0000313" key="2">
    <source>
        <dbReference type="Proteomes" id="UP000596742"/>
    </source>
</evidence>
<dbReference type="OrthoDB" id="10490818at2759"/>
<proteinExistence type="predicted"/>
<dbReference type="EMBL" id="UYJE01008506">
    <property type="protein sequence ID" value="VDI64468.1"/>
    <property type="molecule type" value="Genomic_DNA"/>
</dbReference>
<reference evidence="1" key="1">
    <citation type="submission" date="2018-11" db="EMBL/GenBank/DDBJ databases">
        <authorList>
            <person name="Alioto T."/>
            <person name="Alioto T."/>
        </authorList>
    </citation>
    <scope>NUCLEOTIDE SEQUENCE</scope>
</reference>
<keyword evidence="2" id="KW-1185">Reference proteome</keyword>
<name>A0A8B6GIM1_MYTGA</name>
<gene>
    <name evidence="1" type="ORF">MGAL_10B063700</name>
</gene>
<dbReference type="Proteomes" id="UP000596742">
    <property type="component" value="Unassembled WGS sequence"/>
</dbReference>
<dbReference type="AlphaFoldDB" id="A0A8B6GIM1"/>
<accession>A0A8B6GIM1</accession>
<organism evidence="1 2">
    <name type="scientific">Mytilus galloprovincialis</name>
    <name type="common">Mediterranean mussel</name>
    <dbReference type="NCBI Taxonomy" id="29158"/>
    <lineage>
        <taxon>Eukaryota</taxon>
        <taxon>Metazoa</taxon>
        <taxon>Spiralia</taxon>
        <taxon>Lophotrochozoa</taxon>
        <taxon>Mollusca</taxon>
        <taxon>Bivalvia</taxon>
        <taxon>Autobranchia</taxon>
        <taxon>Pteriomorphia</taxon>
        <taxon>Mytilida</taxon>
        <taxon>Mytiloidea</taxon>
        <taxon>Mytilidae</taxon>
        <taxon>Mytilinae</taxon>
        <taxon>Mytilus</taxon>
    </lineage>
</organism>
<protein>
    <submittedName>
        <fullName evidence="1">Uncharacterized protein</fullName>
    </submittedName>
</protein>
<comment type="caution">
    <text evidence="1">The sequence shown here is derived from an EMBL/GenBank/DDBJ whole genome shotgun (WGS) entry which is preliminary data.</text>
</comment>
<evidence type="ECO:0000313" key="1">
    <source>
        <dbReference type="EMBL" id="VDI64468.1"/>
    </source>
</evidence>